<dbReference type="Pfam" id="PF13638">
    <property type="entry name" value="PIN_4"/>
    <property type="match status" value="1"/>
</dbReference>
<dbReference type="InterPro" id="IPR052626">
    <property type="entry name" value="SWT1_Regulator"/>
</dbReference>
<dbReference type="Proteomes" id="UP001054945">
    <property type="component" value="Unassembled WGS sequence"/>
</dbReference>
<reference evidence="2 3" key="1">
    <citation type="submission" date="2021-06" db="EMBL/GenBank/DDBJ databases">
        <title>Caerostris extrusa draft genome.</title>
        <authorList>
            <person name="Kono N."/>
            <person name="Arakawa K."/>
        </authorList>
    </citation>
    <scope>NUCLEOTIDE SEQUENCE [LARGE SCALE GENOMIC DNA]</scope>
</reference>
<accession>A0AAV4VSU2</accession>
<feature type="domain" description="PIN" evidence="1">
    <location>
        <begin position="26"/>
        <end position="133"/>
    </location>
</feature>
<evidence type="ECO:0000259" key="1">
    <source>
        <dbReference type="Pfam" id="PF13638"/>
    </source>
</evidence>
<dbReference type="AlphaFoldDB" id="A0AAV4VSU2"/>
<keyword evidence="3" id="KW-1185">Reference proteome</keyword>
<dbReference type="GO" id="GO:0005634">
    <property type="term" value="C:nucleus"/>
    <property type="evidence" value="ECO:0007669"/>
    <property type="project" value="TreeGrafter"/>
</dbReference>
<comment type="caution">
    <text evidence="2">The sequence shown here is derived from an EMBL/GenBank/DDBJ whole genome shotgun (WGS) entry which is preliminary data.</text>
</comment>
<organism evidence="2 3">
    <name type="scientific">Caerostris extrusa</name>
    <name type="common">Bark spider</name>
    <name type="synonym">Caerostris bankana</name>
    <dbReference type="NCBI Taxonomy" id="172846"/>
    <lineage>
        <taxon>Eukaryota</taxon>
        <taxon>Metazoa</taxon>
        <taxon>Ecdysozoa</taxon>
        <taxon>Arthropoda</taxon>
        <taxon>Chelicerata</taxon>
        <taxon>Arachnida</taxon>
        <taxon>Araneae</taxon>
        <taxon>Araneomorphae</taxon>
        <taxon>Entelegynae</taxon>
        <taxon>Araneoidea</taxon>
        <taxon>Araneidae</taxon>
        <taxon>Caerostris</taxon>
    </lineage>
</organism>
<proteinExistence type="predicted"/>
<dbReference type="EMBL" id="BPLR01015022">
    <property type="protein sequence ID" value="GIY73014.1"/>
    <property type="molecule type" value="Genomic_DNA"/>
</dbReference>
<dbReference type="InterPro" id="IPR002716">
    <property type="entry name" value="PIN_dom"/>
</dbReference>
<evidence type="ECO:0000313" key="2">
    <source>
        <dbReference type="EMBL" id="GIY73014.1"/>
    </source>
</evidence>
<evidence type="ECO:0000313" key="3">
    <source>
        <dbReference type="Proteomes" id="UP001054945"/>
    </source>
</evidence>
<sequence length="407" mass="47307">MSKISRDSAISTIPSYEDSLLKSYFIVLDTNVLLRKLDYIHELKTLQLMVVDHLIFLIPWNGRQKEIASEGGQKGDFGKAVRLAISFLNSMLKSNNPRFHTQHPYEAEDFRKDFRRNNDDKILQCCLWLVGKGTIACNIICCDGDLLKEKLIPDLIIKDYSYTDNVKSMKSSFASNYDKAVKYNNQKSQEVKFKQTRKEIEMKIHTLMLDVREMLRNILDPLFEKEMDEAYGDAWHFFPIQRHILKGILQGIVKYWRTVFALIFDKEDKSIFEFLLEKAKNPDGFTGKQEECLALLSNIKDFLFIIKRKYPEVAISVDLNQTKKAVEQEFLKLDDCEKSLLAIECELQESEVYCVLEVLNYNWNAINYLCGCCLDFCGISHDIVYAVEVNCLHKAYLNVLFLNCSIH</sequence>
<name>A0AAV4VSU2_CAEEX</name>
<dbReference type="PANTHER" id="PTHR16161">
    <property type="entry name" value="TRANSCRIPTIONAL PROTEIN SWT1"/>
    <property type="match status" value="1"/>
</dbReference>
<dbReference type="Gene3D" id="3.40.50.1010">
    <property type="entry name" value="5'-nuclease"/>
    <property type="match status" value="1"/>
</dbReference>
<dbReference type="PANTHER" id="PTHR16161:SF0">
    <property type="entry name" value="TRANSCRIPTIONAL PROTEIN SWT1"/>
    <property type="match status" value="1"/>
</dbReference>
<protein>
    <submittedName>
        <fullName evidence="2">Transcriptional protein SWT1</fullName>
    </submittedName>
</protein>
<gene>
    <name evidence="2" type="primary">SWT1</name>
    <name evidence="2" type="ORF">CEXT_687441</name>
</gene>